<protein>
    <submittedName>
        <fullName evidence="3">Uncharacterized protein</fullName>
    </submittedName>
</protein>
<proteinExistence type="predicted"/>
<reference evidence="3" key="1">
    <citation type="submission" date="2024-02" db="EMBL/GenBank/DDBJ databases">
        <authorList>
            <consortium name="ELIXIR-Norway"/>
            <consortium name="Elixir Norway"/>
        </authorList>
    </citation>
    <scope>NUCLEOTIDE SEQUENCE</scope>
</reference>
<evidence type="ECO:0000256" key="2">
    <source>
        <dbReference type="SAM" id="Phobius"/>
    </source>
</evidence>
<dbReference type="PANTHER" id="PTHR34658:SF2">
    <property type="entry name" value="OS01G0151800 PROTEIN"/>
    <property type="match status" value="1"/>
</dbReference>
<accession>A0ABP0UHH8</accession>
<evidence type="ECO:0000313" key="3">
    <source>
        <dbReference type="EMBL" id="CAK9222170.1"/>
    </source>
</evidence>
<evidence type="ECO:0000256" key="1">
    <source>
        <dbReference type="SAM" id="MobiDB-lite"/>
    </source>
</evidence>
<keyword evidence="4" id="KW-1185">Reference proteome</keyword>
<organism evidence="3 4">
    <name type="scientific">Sphagnum troendelagicum</name>
    <dbReference type="NCBI Taxonomy" id="128251"/>
    <lineage>
        <taxon>Eukaryota</taxon>
        <taxon>Viridiplantae</taxon>
        <taxon>Streptophyta</taxon>
        <taxon>Embryophyta</taxon>
        <taxon>Bryophyta</taxon>
        <taxon>Sphagnophytina</taxon>
        <taxon>Sphagnopsida</taxon>
        <taxon>Sphagnales</taxon>
        <taxon>Sphagnaceae</taxon>
        <taxon>Sphagnum</taxon>
    </lineage>
</organism>
<feature type="transmembrane region" description="Helical" evidence="2">
    <location>
        <begin position="151"/>
        <end position="173"/>
    </location>
</feature>
<gene>
    <name evidence="3" type="ORF">CSSPTR1EN2_LOCUS15931</name>
</gene>
<dbReference type="PANTHER" id="PTHR34658">
    <property type="entry name" value="OS01G0151800 PROTEIN"/>
    <property type="match status" value="1"/>
</dbReference>
<name>A0ABP0UHH8_9BRYO</name>
<keyword evidence="2" id="KW-1133">Transmembrane helix</keyword>
<feature type="compositionally biased region" description="Basic residues" evidence="1">
    <location>
        <begin position="65"/>
        <end position="80"/>
    </location>
</feature>
<feature type="region of interest" description="Disordered" evidence="1">
    <location>
        <begin position="54"/>
        <end position="89"/>
    </location>
</feature>
<dbReference type="Proteomes" id="UP001497512">
    <property type="component" value="Chromosome 4"/>
</dbReference>
<evidence type="ECO:0000313" key="4">
    <source>
        <dbReference type="Proteomes" id="UP001497512"/>
    </source>
</evidence>
<keyword evidence="2" id="KW-0472">Membrane</keyword>
<dbReference type="EMBL" id="OZ019896">
    <property type="protein sequence ID" value="CAK9222170.1"/>
    <property type="molecule type" value="Genomic_DNA"/>
</dbReference>
<keyword evidence="2" id="KW-0812">Transmembrane</keyword>
<sequence>MSYTTSRRYCSSPRRIRQAEGREALASFSSLFVFVPPRFLFSRAICSRMRLTRTQKQASEEGSNKYRHPKQGSRITKHTRSSSSKSRFAAGSLPHGVEHLVPFTRSTERTSSVLQQQHHAVVERICSSLLLLQRSYQAGVLYFLKLAVQPLFLYTIFWTLMLAATVAVSSLSLEMGFRSSISPSMEIAEACSLQGNKGSPSCRQCFSLPLDGPSDGLCVPANLFKKSRIDIAVPPIFAGLVVAASALFVQGLGLWTY</sequence>
<feature type="transmembrane region" description="Helical" evidence="2">
    <location>
        <begin position="231"/>
        <end position="255"/>
    </location>
</feature>